<reference evidence="3" key="1">
    <citation type="submission" date="2016-10" db="EMBL/GenBank/DDBJ databases">
        <authorList>
            <person name="Varghese N."/>
            <person name="Submissions S."/>
        </authorList>
    </citation>
    <scope>NUCLEOTIDE SEQUENCE [LARGE SCALE GENOMIC DNA]</scope>
    <source>
        <strain evidence="3">DSM 28881</strain>
    </source>
</reference>
<evidence type="ECO:0000256" key="1">
    <source>
        <dbReference type="SAM" id="Phobius"/>
    </source>
</evidence>
<feature type="transmembrane region" description="Helical" evidence="1">
    <location>
        <begin position="57"/>
        <end position="76"/>
    </location>
</feature>
<evidence type="ECO:0000313" key="3">
    <source>
        <dbReference type="Proteomes" id="UP000199559"/>
    </source>
</evidence>
<evidence type="ECO:0000313" key="2">
    <source>
        <dbReference type="EMBL" id="SFJ08640.1"/>
    </source>
</evidence>
<dbReference type="AlphaFoldDB" id="A0A1I3NI52"/>
<keyword evidence="1" id="KW-0472">Membrane</keyword>
<feature type="transmembrane region" description="Helical" evidence="1">
    <location>
        <begin position="112"/>
        <end position="132"/>
    </location>
</feature>
<name>A0A1I3NI52_9FLAO</name>
<keyword evidence="1" id="KW-0812">Transmembrane</keyword>
<feature type="transmembrane region" description="Helical" evidence="1">
    <location>
        <begin position="85"/>
        <end position="106"/>
    </location>
</feature>
<keyword evidence="3" id="KW-1185">Reference proteome</keyword>
<evidence type="ECO:0008006" key="4">
    <source>
        <dbReference type="Google" id="ProtNLM"/>
    </source>
</evidence>
<dbReference type="STRING" id="1144750.SAMN05443431_104151"/>
<gene>
    <name evidence="2" type="ORF">SAMN05443431_104151</name>
</gene>
<keyword evidence="1" id="KW-1133">Transmembrane helix</keyword>
<proteinExistence type="predicted"/>
<feature type="transmembrane region" description="Helical" evidence="1">
    <location>
        <begin position="12"/>
        <end position="37"/>
    </location>
</feature>
<protein>
    <recommendedName>
        <fullName evidence="4">DoxX-like family protein</fullName>
    </recommendedName>
</protein>
<sequence length="141" mass="15856">MIKRALLTTILLNSVILIGIPAGHGFGIMIMFEIMSIPALIKTGINYQKDYPFESSLLIIALVSLIGKLISIVLLFSKDFSNKNIWMYIGLALMLIPLITVCFGAWNYEKYLFFLTLGSAIPFLMYLGRVIYLSNKQPNKS</sequence>
<organism evidence="2 3">
    <name type="scientific">Olleya namhaensis</name>
    <dbReference type="NCBI Taxonomy" id="1144750"/>
    <lineage>
        <taxon>Bacteria</taxon>
        <taxon>Pseudomonadati</taxon>
        <taxon>Bacteroidota</taxon>
        <taxon>Flavobacteriia</taxon>
        <taxon>Flavobacteriales</taxon>
        <taxon>Flavobacteriaceae</taxon>
    </lineage>
</organism>
<dbReference type="RefSeq" id="WP_090839251.1">
    <property type="nucleotide sequence ID" value="NZ_FORM01000004.1"/>
</dbReference>
<dbReference type="EMBL" id="FORM01000004">
    <property type="protein sequence ID" value="SFJ08640.1"/>
    <property type="molecule type" value="Genomic_DNA"/>
</dbReference>
<dbReference type="Proteomes" id="UP000199559">
    <property type="component" value="Unassembled WGS sequence"/>
</dbReference>
<accession>A0A1I3NI52</accession>